<dbReference type="InterPro" id="IPR013249">
    <property type="entry name" value="RNA_pol_sigma70_r4_t2"/>
</dbReference>
<keyword evidence="4" id="KW-0804">Transcription</keyword>
<evidence type="ECO:0000259" key="8">
    <source>
        <dbReference type="Pfam" id="PF20239"/>
    </source>
</evidence>
<dbReference type="Pfam" id="PF04542">
    <property type="entry name" value="Sigma70_r2"/>
    <property type="match status" value="1"/>
</dbReference>
<dbReference type="AlphaFoldDB" id="A0A317ZPY1"/>
<dbReference type="SUPFAM" id="SSF88946">
    <property type="entry name" value="Sigma2 domain of RNA polymerase sigma factors"/>
    <property type="match status" value="1"/>
</dbReference>
<feature type="domain" description="RNA polymerase sigma-70 region 2" evidence="6">
    <location>
        <begin position="60"/>
        <end position="122"/>
    </location>
</feature>
<organism evidence="9 10">
    <name type="scientific">Cryobacterium arcticum</name>
    <dbReference type="NCBI Taxonomy" id="670052"/>
    <lineage>
        <taxon>Bacteria</taxon>
        <taxon>Bacillati</taxon>
        <taxon>Actinomycetota</taxon>
        <taxon>Actinomycetes</taxon>
        <taxon>Micrococcales</taxon>
        <taxon>Microbacteriaceae</taxon>
        <taxon>Cryobacterium</taxon>
    </lineage>
</organism>
<evidence type="ECO:0000256" key="4">
    <source>
        <dbReference type="ARBA" id="ARBA00023163"/>
    </source>
</evidence>
<dbReference type="Pfam" id="PF20239">
    <property type="entry name" value="DUF6596"/>
    <property type="match status" value="1"/>
</dbReference>
<evidence type="ECO:0000259" key="7">
    <source>
        <dbReference type="Pfam" id="PF08281"/>
    </source>
</evidence>
<protein>
    <submittedName>
        <fullName evidence="9">RNA polymerase subunit sigma-24</fullName>
    </submittedName>
</protein>
<evidence type="ECO:0000313" key="10">
    <source>
        <dbReference type="Proteomes" id="UP000246722"/>
    </source>
</evidence>
<dbReference type="EMBL" id="QHLY01000012">
    <property type="protein sequence ID" value="PXA67103.1"/>
    <property type="molecule type" value="Genomic_DNA"/>
</dbReference>
<dbReference type="InterPro" id="IPR013325">
    <property type="entry name" value="RNA_pol_sigma_r2"/>
</dbReference>
<dbReference type="GO" id="GO:0006352">
    <property type="term" value="P:DNA-templated transcription initiation"/>
    <property type="evidence" value="ECO:0007669"/>
    <property type="project" value="InterPro"/>
</dbReference>
<feature type="region of interest" description="Disordered" evidence="5">
    <location>
        <begin position="1"/>
        <end position="42"/>
    </location>
</feature>
<dbReference type="Pfam" id="PF08281">
    <property type="entry name" value="Sigma70_r4_2"/>
    <property type="match status" value="1"/>
</dbReference>
<evidence type="ECO:0000259" key="6">
    <source>
        <dbReference type="Pfam" id="PF04542"/>
    </source>
</evidence>
<dbReference type="OrthoDB" id="9780299at2"/>
<feature type="domain" description="DUF6596" evidence="8">
    <location>
        <begin position="228"/>
        <end position="328"/>
    </location>
</feature>
<accession>A0A317ZPY1</accession>
<evidence type="ECO:0000256" key="2">
    <source>
        <dbReference type="ARBA" id="ARBA00023015"/>
    </source>
</evidence>
<dbReference type="PANTHER" id="PTHR47756">
    <property type="entry name" value="BLL6612 PROTEIN-RELATED"/>
    <property type="match status" value="1"/>
</dbReference>
<comment type="caution">
    <text evidence="9">The sequence shown here is derived from an EMBL/GenBank/DDBJ whole genome shotgun (WGS) entry which is preliminary data.</text>
</comment>
<gene>
    <name evidence="9" type="ORF">CTB96_10045</name>
</gene>
<evidence type="ECO:0000256" key="5">
    <source>
        <dbReference type="SAM" id="MobiDB-lite"/>
    </source>
</evidence>
<keyword evidence="2" id="KW-0805">Transcription regulation</keyword>
<dbReference type="InterPro" id="IPR007627">
    <property type="entry name" value="RNA_pol_sigma70_r2"/>
</dbReference>
<dbReference type="GO" id="GO:0016987">
    <property type="term" value="F:sigma factor activity"/>
    <property type="evidence" value="ECO:0007669"/>
    <property type="project" value="UniProtKB-KW"/>
</dbReference>
<keyword evidence="3" id="KW-0731">Sigma factor</keyword>
<feature type="compositionally biased region" description="Low complexity" evidence="5">
    <location>
        <begin position="27"/>
        <end position="42"/>
    </location>
</feature>
<keyword evidence="10" id="KW-1185">Reference proteome</keyword>
<name>A0A317ZPY1_9MICO</name>
<dbReference type="GO" id="GO:0003677">
    <property type="term" value="F:DNA binding"/>
    <property type="evidence" value="ECO:0007669"/>
    <property type="project" value="InterPro"/>
</dbReference>
<dbReference type="InterPro" id="IPR046531">
    <property type="entry name" value="DUF6596"/>
</dbReference>
<dbReference type="SUPFAM" id="SSF88659">
    <property type="entry name" value="Sigma3 and sigma4 domains of RNA polymerase sigma factors"/>
    <property type="match status" value="1"/>
</dbReference>
<comment type="similarity">
    <text evidence="1">Belongs to the sigma-70 factor family. ECF subfamily.</text>
</comment>
<proteinExistence type="inferred from homology"/>
<evidence type="ECO:0000313" key="9">
    <source>
        <dbReference type="EMBL" id="PXA67103.1"/>
    </source>
</evidence>
<dbReference type="Proteomes" id="UP000246722">
    <property type="component" value="Unassembled WGS sequence"/>
</dbReference>
<evidence type="ECO:0000256" key="1">
    <source>
        <dbReference type="ARBA" id="ARBA00010641"/>
    </source>
</evidence>
<dbReference type="PANTHER" id="PTHR47756:SF2">
    <property type="entry name" value="BLL6612 PROTEIN"/>
    <property type="match status" value="1"/>
</dbReference>
<evidence type="ECO:0000256" key="3">
    <source>
        <dbReference type="ARBA" id="ARBA00023082"/>
    </source>
</evidence>
<sequence>MAVPRTARLGCGDPPDLDHRQPVRGVSGSDAAARPDDASAPSGEVAASDLLLSQVVREQSGRIVAALARSLGSLDIAEEAVAEAVEEALRAWRKGGIPPNPGAWLTQAARHNALDRLRREKRYREKLASMVPGIDSESAVLENAWPDSSAELDDRLSLLFGCCHPALAPEAQLALTLRAVCGLTTAQIARATFSTEPATAQRIVRAKRKIGATGIPLRIPDATDRAARLDIVLTIVSVMYNEAHLVAGGDAAADRDLADDALWLAGVIAAALPREAEAHGLLALMLFHRARESARSVDGELVLMADQDRSRWNQTLIVRARAELDQAARLRRPGRWQLHAAIAACHADAETTAETDWLQVLVLYDLLLGYDPSPVVRLNRAVALDRVGAPTAALTEVDALEGQLTRAHLWHAVRAHLLRRLGRDDEAVAADLHALELTANDAERRLLAARTAR</sequence>
<reference evidence="9 10" key="1">
    <citation type="submission" date="2018-05" db="EMBL/GenBank/DDBJ databases">
        <title>Genetic diversity of glacier-inhabiting Cryobacterium bacteria in China and description of Cryobacterium mengkeensis sp. nov. and Arthrobacter glacialis sp. nov.</title>
        <authorList>
            <person name="Liu Q."/>
            <person name="Xin Y.-H."/>
        </authorList>
    </citation>
    <scope>NUCLEOTIDE SEQUENCE [LARGE SCALE GENOMIC DNA]</scope>
    <source>
        <strain evidence="9 10">SK-1</strain>
    </source>
</reference>
<feature type="domain" description="RNA polymerase sigma factor 70 region 4 type 2" evidence="7">
    <location>
        <begin position="160"/>
        <end position="210"/>
    </location>
</feature>
<dbReference type="InterPro" id="IPR013324">
    <property type="entry name" value="RNA_pol_sigma_r3/r4-like"/>
</dbReference>
<dbReference type="Gene3D" id="1.10.1740.10">
    <property type="match status" value="1"/>
</dbReference>